<name>A0A6J4VS80_9BACT</name>
<dbReference type="PANTHER" id="PTHR36842">
    <property type="entry name" value="PROTEIN TOLB HOMOLOG"/>
    <property type="match status" value="1"/>
</dbReference>
<sequence>MFCTACAAANPPASRSCRRCGNGLQGRAAPVGRAAAAGLRRRLAPVLYGLPVLVLLTTGAAVYRAARAEPAAWYARAEAAVVAGSPTEALAAYTAAAGYRDAETRREAVAAAFAPHRAAYEAAVAAAEAGDDAAATALVAPVVAALPGYEEARLLLAHARAARADALWRQAAAAEGRRDWLAAERALAALAAVAPADANLDNRLAALRRAHAPLVFSRDRALYLVGPGGADERLFLDAVPAAWPTWSPDRTRVAFTSPEADGGIALYVVGTEGASPTRLAGGLRPYAGPVWSPDGARIAYAAAGGWGGRDAVGAPDPAGVRVVEVATGRVTDVTGGRVRDALYPSWSPGGDRLAFVSRAADAGGGYDPPPASVDPVAPAPDGIAPAGEVYVATLATGAIVDVSGGRVLNPWRVAWSPADDRLLVYTRDPGMSYDRDRARLVLIDPVTGALRDLPTGGETVTMPVWSPTGDRLAYVAGQETVVIRAPDGETRRLDLGAPISRFLAWSPDAGALVAVAESAGSPSFLVPLDGDPRAAPSPLRLDHDVDRRHAGAPQWSPTNPAPPPRPPTVAGTALDHG</sequence>
<evidence type="ECO:0008006" key="4">
    <source>
        <dbReference type="Google" id="ProtNLM"/>
    </source>
</evidence>
<dbReference type="InterPro" id="IPR011042">
    <property type="entry name" value="6-blade_b-propeller_TolB-like"/>
</dbReference>
<gene>
    <name evidence="3" type="ORF">AVDCRST_MAG19-4904</name>
</gene>
<dbReference type="EMBL" id="CADCWL010000259">
    <property type="protein sequence ID" value="CAA9586441.1"/>
    <property type="molecule type" value="Genomic_DNA"/>
</dbReference>
<comment type="similarity">
    <text evidence="1">Belongs to the TolB family.</text>
</comment>
<organism evidence="3">
    <name type="scientific">uncultured Thermomicrobiales bacterium</name>
    <dbReference type="NCBI Taxonomy" id="1645740"/>
    <lineage>
        <taxon>Bacteria</taxon>
        <taxon>Pseudomonadati</taxon>
        <taxon>Thermomicrobiota</taxon>
        <taxon>Thermomicrobia</taxon>
        <taxon>Thermomicrobiales</taxon>
        <taxon>environmental samples</taxon>
    </lineage>
</organism>
<dbReference type="SUPFAM" id="SSF82171">
    <property type="entry name" value="DPP6 N-terminal domain-like"/>
    <property type="match status" value="1"/>
</dbReference>
<protein>
    <recommendedName>
        <fullName evidence="4">TolB protein, periplasmic protein involved in the tonb-independent uptake of group A colicins</fullName>
    </recommendedName>
</protein>
<evidence type="ECO:0000313" key="3">
    <source>
        <dbReference type="EMBL" id="CAA9586441.1"/>
    </source>
</evidence>
<dbReference type="Gene3D" id="2.120.10.30">
    <property type="entry name" value="TolB, C-terminal domain"/>
    <property type="match status" value="2"/>
</dbReference>
<reference evidence="3" key="1">
    <citation type="submission" date="2020-02" db="EMBL/GenBank/DDBJ databases">
        <authorList>
            <person name="Meier V. D."/>
        </authorList>
    </citation>
    <scope>NUCLEOTIDE SEQUENCE</scope>
    <source>
        <strain evidence="3">AVDCRST_MAG19</strain>
    </source>
</reference>
<dbReference type="InterPro" id="IPR011659">
    <property type="entry name" value="WD40"/>
</dbReference>
<feature type="compositionally biased region" description="Basic and acidic residues" evidence="2">
    <location>
        <begin position="540"/>
        <end position="549"/>
    </location>
</feature>
<accession>A0A6J4VS80</accession>
<feature type="compositionally biased region" description="Low complexity" evidence="2">
    <location>
        <begin position="568"/>
        <end position="577"/>
    </location>
</feature>
<evidence type="ECO:0000256" key="1">
    <source>
        <dbReference type="ARBA" id="ARBA00009820"/>
    </source>
</evidence>
<proteinExistence type="inferred from homology"/>
<feature type="region of interest" description="Disordered" evidence="2">
    <location>
        <begin position="527"/>
        <end position="577"/>
    </location>
</feature>
<dbReference type="AlphaFoldDB" id="A0A6J4VS80"/>
<dbReference type="PANTHER" id="PTHR36842:SF1">
    <property type="entry name" value="PROTEIN TOLB"/>
    <property type="match status" value="1"/>
</dbReference>
<evidence type="ECO:0000256" key="2">
    <source>
        <dbReference type="SAM" id="MobiDB-lite"/>
    </source>
</evidence>
<dbReference type="Pfam" id="PF07676">
    <property type="entry name" value="PD40"/>
    <property type="match status" value="4"/>
</dbReference>